<gene>
    <name evidence="1" type="ORF">EV02_1928</name>
</gene>
<proteinExistence type="predicted"/>
<accession>A0A0A2B596</accession>
<reference evidence="2" key="1">
    <citation type="journal article" date="2014" name="Sci. Data">
        <title>Genomes of diverse isolates of the marine cyanobacterium Prochlorococcus.</title>
        <authorList>
            <person name="Biller S."/>
            <person name="Berube P."/>
            <person name="Thompson J."/>
            <person name="Kelly L."/>
            <person name="Roggensack S."/>
            <person name="Awad L."/>
            <person name="Roache-Johnson K."/>
            <person name="Ding H."/>
            <person name="Giovannoni S.J."/>
            <person name="Moore L.R."/>
            <person name="Chisholm S.W."/>
        </authorList>
    </citation>
    <scope>NUCLEOTIDE SEQUENCE [LARGE SCALE GENOMIC DNA]</scope>
    <source>
        <strain evidence="2">SB</strain>
    </source>
</reference>
<sequence length="45" mass="4910">MKSLIVTSFAVTAIGAKRPNDAGATSKLLKSFINFLTRNLKDTLR</sequence>
<name>A0A0A2B596_PROMR</name>
<organism evidence="1 2">
    <name type="scientific">Prochlorococcus marinus str. SB</name>
    <dbReference type="NCBI Taxonomy" id="59926"/>
    <lineage>
        <taxon>Bacteria</taxon>
        <taxon>Bacillati</taxon>
        <taxon>Cyanobacteriota</taxon>
        <taxon>Cyanophyceae</taxon>
        <taxon>Synechococcales</taxon>
        <taxon>Prochlorococcaceae</taxon>
        <taxon>Prochlorococcus</taxon>
    </lineage>
</organism>
<protein>
    <submittedName>
        <fullName evidence="1">Uncharacterized protein</fullName>
    </submittedName>
</protein>
<dbReference type="AlphaFoldDB" id="A0A0A2B596"/>
<evidence type="ECO:0000313" key="1">
    <source>
        <dbReference type="EMBL" id="KGG09248.1"/>
    </source>
</evidence>
<evidence type="ECO:0000313" key="2">
    <source>
        <dbReference type="Proteomes" id="UP000030345"/>
    </source>
</evidence>
<dbReference type="EMBL" id="JNAS01000002">
    <property type="protein sequence ID" value="KGG09248.1"/>
    <property type="molecule type" value="Genomic_DNA"/>
</dbReference>
<comment type="caution">
    <text evidence="1">The sequence shown here is derived from an EMBL/GenBank/DDBJ whole genome shotgun (WGS) entry which is preliminary data.</text>
</comment>
<dbReference type="Proteomes" id="UP000030345">
    <property type="component" value="Unassembled WGS sequence"/>
</dbReference>